<gene>
    <name evidence="6" type="ORF">HMPREF3200_01536</name>
</gene>
<evidence type="ECO:0000256" key="1">
    <source>
        <dbReference type="ARBA" id="ARBA00022670"/>
    </source>
</evidence>
<feature type="active site" evidence="5">
    <location>
        <position position="383"/>
    </location>
</feature>
<evidence type="ECO:0000256" key="4">
    <source>
        <dbReference type="PIRNR" id="PIRNR005700"/>
    </source>
</evidence>
<keyword evidence="4 6" id="KW-0031">Aminopeptidase</keyword>
<keyword evidence="7" id="KW-1185">Reference proteome</keyword>
<dbReference type="Pfam" id="PF03051">
    <property type="entry name" value="Peptidase_C1_2"/>
    <property type="match status" value="1"/>
</dbReference>
<keyword evidence="2 4" id="KW-0378">Hydrolase</keyword>
<dbReference type="PANTHER" id="PTHR10363">
    <property type="entry name" value="BLEOMYCIN HYDROLASE"/>
    <property type="match status" value="1"/>
</dbReference>
<proteinExistence type="inferred from homology"/>
<dbReference type="CDD" id="cd00585">
    <property type="entry name" value="Peptidase_C1B"/>
    <property type="match status" value="1"/>
</dbReference>
<feature type="active site" evidence="5">
    <location>
        <position position="67"/>
    </location>
</feature>
<dbReference type="GO" id="GO:0009636">
    <property type="term" value="P:response to toxic substance"/>
    <property type="evidence" value="ECO:0007669"/>
    <property type="project" value="TreeGrafter"/>
</dbReference>
<dbReference type="GO" id="GO:0070005">
    <property type="term" value="F:cysteine-type aminopeptidase activity"/>
    <property type="evidence" value="ECO:0007669"/>
    <property type="project" value="InterPro"/>
</dbReference>
<dbReference type="InterPro" id="IPR038765">
    <property type="entry name" value="Papain-like_cys_pep_sf"/>
</dbReference>
<dbReference type="AlphaFoldDB" id="A0A133KCJ4"/>
<dbReference type="STRING" id="33036.HMPREF3200_01536"/>
<accession>A0A133KCJ4</accession>
<sequence>MINKEKFKDLDKKFYADRANVIGQSAVTRNGITESVLDPDVIKDMRHSFSLELKQGEITDQKQSGRCWMFSALNTMRYRIIKDYKLETFELSQAYPLFFDKLEKSNYFLESIIKTLDEDLQGRLVKHILADPLGDGGQWDMFVNLVNKYGVVPKYAMPEVNASSATREMDSYLTKMLRSFAKDLRKAHQEGKSLEELEKMKDGFNEDIYRALTLILGTPPKTIDFEARDKDDNYICDKNLSPKEFFDKYVKMNIDDFVSLINAPTADKPFNETFTVDYLGNVCEGKPVKYLNLPIDELKKAAIRQLEDGYPVWMGCDVGQSFVRKEGILSTKAFKLEELFGLDFAMTKEDRLDYSESLMTHAMVFTGVDLDDEGNPIRWKIENSWGDRAGNKGYLVMSDEWFNEYMYQIAVDKKYLTDDQKKAWEKEPIHLKPWDPMGSLAK</sequence>
<dbReference type="Gene3D" id="3.90.70.10">
    <property type="entry name" value="Cysteine proteinases"/>
    <property type="match status" value="1"/>
</dbReference>
<dbReference type="InterPro" id="IPR004134">
    <property type="entry name" value="Peptidase_C1B"/>
</dbReference>
<dbReference type="PATRIC" id="fig|33036.3.peg.1521"/>
<evidence type="ECO:0000256" key="5">
    <source>
        <dbReference type="PIRSR" id="PIRSR005700-1"/>
    </source>
</evidence>
<dbReference type="Proteomes" id="UP000070383">
    <property type="component" value="Unassembled WGS sequence"/>
</dbReference>
<dbReference type="SUPFAM" id="SSF54001">
    <property type="entry name" value="Cysteine proteinases"/>
    <property type="match status" value="1"/>
</dbReference>
<dbReference type="PIRSF" id="PIRSF005700">
    <property type="entry name" value="PepC"/>
    <property type="match status" value="1"/>
</dbReference>
<name>A0A133KCJ4_9FIRM</name>
<feature type="active site" evidence="5">
    <location>
        <position position="361"/>
    </location>
</feature>
<evidence type="ECO:0000256" key="2">
    <source>
        <dbReference type="ARBA" id="ARBA00022801"/>
    </source>
</evidence>
<organism evidence="6 7">
    <name type="scientific">Anaerococcus tetradius</name>
    <dbReference type="NCBI Taxonomy" id="33036"/>
    <lineage>
        <taxon>Bacteria</taxon>
        <taxon>Bacillati</taxon>
        <taxon>Bacillota</taxon>
        <taxon>Tissierellia</taxon>
        <taxon>Tissierellales</taxon>
        <taxon>Peptoniphilaceae</taxon>
        <taxon>Anaerococcus</taxon>
    </lineage>
</organism>
<protein>
    <recommendedName>
        <fullName evidence="4">Aminopeptidase</fullName>
    </recommendedName>
</protein>
<comment type="caution">
    <text evidence="6">The sequence shown here is derived from an EMBL/GenBank/DDBJ whole genome shotgun (WGS) entry which is preliminary data.</text>
</comment>
<dbReference type="InterPro" id="IPR000169">
    <property type="entry name" value="Pept_cys_AS"/>
</dbReference>
<keyword evidence="1 4" id="KW-0645">Protease</keyword>
<keyword evidence="3 4" id="KW-0788">Thiol protease</keyword>
<dbReference type="GO" id="GO:0043418">
    <property type="term" value="P:homocysteine catabolic process"/>
    <property type="evidence" value="ECO:0007669"/>
    <property type="project" value="TreeGrafter"/>
</dbReference>
<reference evidence="7" key="1">
    <citation type="submission" date="2016-01" db="EMBL/GenBank/DDBJ databases">
        <authorList>
            <person name="Mitreva M."/>
            <person name="Pepin K.H."/>
            <person name="Mihindukulasuriya K.A."/>
            <person name="Fulton R."/>
            <person name="Fronick C."/>
            <person name="O'Laughlin M."/>
            <person name="Miner T."/>
            <person name="Herter B."/>
            <person name="Rosa B.A."/>
            <person name="Cordes M."/>
            <person name="Tomlinson C."/>
            <person name="Wollam A."/>
            <person name="Palsikar V.B."/>
            <person name="Mardis E.R."/>
            <person name="Wilson R.K."/>
        </authorList>
    </citation>
    <scope>NUCLEOTIDE SEQUENCE [LARGE SCALE GENOMIC DNA]</scope>
    <source>
        <strain evidence="7">MJR8151</strain>
    </source>
</reference>
<dbReference type="PANTHER" id="PTHR10363:SF2">
    <property type="entry name" value="BLEOMYCIN HYDROLASE"/>
    <property type="match status" value="1"/>
</dbReference>
<dbReference type="GO" id="GO:0005737">
    <property type="term" value="C:cytoplasm"/>
    <property type="evidence" value="ECO:0007669"/>
    <property type="project" value="TreeGrafter"/>
</dbReference>
<evidence type="ECO:0000313" key="6">
    <source>
        <dbReference type="EMBL" id="KWZ77292.1"/>
    </source>
</evidence>
<evidence type="ECO:0000256" key="3">
    <source>
        <dbReference type="ARBA" id="ARBA00022807"/>
    </source>
</evidence>
<comment type="similarity">
    <text evidence="4">Belongs to the peptidase C1 family.</text>
</comment>
<dbReference type="PROSITE" id="PS00139">
    <property type="entry name" value="THIOL_PROTEASE_CYS"/>
    <property type="match status" value="1"/>
</dbReference>
<dbReference type="OrthoDB" id="1111399at2"/>
<evidence type="ECO:0000313" key="7">
    <source>
        <dbReference type="Proteomes" id="UP000070383"/>
    </source>
</evidence>
<dbReference type="RefSeq" id="WP_060929729.1">
    <property type="nucleotide sequence ID" value="NZ_CAMPUE010000005.1"/>
</dbReference>
<dbReference type="EMBL" id="LRPM01000057">
    <property type="protein sequence ID" value="KWZ77292.1"/>
    <property type="molecule type" value="Genomic_DNA"/>
</dbReference>
<dbReference type="GO" id="GO:0006508">
    <property type="term" value="P:proteolysis"/>
    <property type="evidence" value="ECO:0007669"/>
    <property type="project" value="UniProtKB-KW"/>
</dbReference>